<keyword evidence="2" id="KW-1185">Reference proteome</keyword>
<feature type="non-terminal residue" evidence="1">
    <location>
        <position position="116"/>
    </location>
</feature>
<proteinExistence type="predicted"/>
<dbReference type="AlphaFoldDB" id="A0A8H6HHS3"/>
<sequence>MQNFTDFCARLYSRPGVEAVIARHRDYLKTLDPNDIVDINQASAIRQFRDINGQTFVDSNEEIRTIWSLSYDGYNPFHNKTAGKSASLGALGMACLSLPPCMRTKPENLYLAALIP</sequence>
<dbReference type="Proteomes" id="UP000521943">
    <property type="component" value="Unassembled WGS sequence"/>
</dbReference>
<reference evidence="1 2" key="1">
    <citation type="submission" date="2020-07" db="EMBL/GenBank/DDBJ databases">
        <title>Comparative genomics of pyrophilous fungi reveals a link between fire events and developmental genes.</title>
        <authorList>
            <consortium name="DOE Joint Genome Institute"/>
            <person name="Steindorff A.S."/>
            <person name="Carver A."/>
            <person name="Calhoun S."/>
            <person name="Stillman K."/>
            <person name="Liu H."/>
            <person name="Lipzen A."/>
            <person name="Pangilinan J."/>
            <person name="Labutti K."/>
            <person name="Bruns T.D."/>
            <person name="Grigoriev I.V."/>
        </authorList>
    </citation>
    <scope>NUCLEOTIDE SEQUENCE [LARGE SCALE GENOMIC DNA]</scope>
    <source>
        <strain evidence="1 2">CBS 144469</strain>
    </source>
</reference>
<dbReference type="OrthoDB" id="3253623at2759"/>
<organism evidence="1 2">
    <name type="scientific">Ephemerocybe angulata</name>
    <dbReference type="NCBI Taxonomy" id="980116"/>
    <lineage>
        <taxon>Eukaryota</taxon>
        <taxon>Fungi</taxon>
        <taxon>Dikarya</taxon>
        <taxon>Basidiomycota</taxon>
        <taxon>Agaricomycotina</taxon>
        <taxon>Agaricomycetes</taxon>
        <taxon>Agaricomycetidae</taxon>
        <taxon>Agaricales</taxon>
        <taxon>Agaricineae</taxon>
        <taxon>Psathyrellaceae</taxon>
        <taxon>Ephemerocybe</taxon>
    </lineage>
</organism>
<evidence type="ECO:0000313" key="2">
    <source>
        <dbReference type="Proteomes" id="UP000521943"/>
    </source>
</evidence>
<protein>
    <submittedName>
        <fullName evidence="1">Uncharacterized protein</fullName>
    </submittedName>
</protein>
<evidence type="ECO:0000313" key="1">
    <source>
        <dbReference type="EMBL" id="KAF6746048.1"/>
    </source>
</evidence>
<gene>
    <name evidence="1" type="ORF">DFP72DRAFT_823450</name>
</gene>
<dbReference type="EMBL" id="JACGCI010000096">
    <property type="protein sequence ID" value="KAF6746048.1"/>
    <property type="molecule type" value="Genomic_DNA"/>
</dbReference>
<accession>A0A8H6HHS3</accession>
<comment type="caution">
    <text evidence="1">The sequence shown here is derived from an EMBL/GenBank/DDBJ whole genome shotgun (WGS) entry which is preliminary data.</text>
</comment>
<name>A0A8H6HHS3_9AGAR</name>